<dbReference type="Pfam" id="PF00072">
    <property type="entry name" value="Response_reg"/>
    <property type="match status" value="1"/>
</dbReference>
<sequence>MTDNPSVRVLLVDDEKLVRAGLRALVDGEQGITVVGEAGDGAEAISKTKALSPDVVCMDVRMPNVDGIQATRVLTERHPDSKVLVLTTFENDDYVHEALQAGAQGFLLKRAAPDAVVSAILTVHQGDSLLYPDAVRRLVASAAPDTPTKPGLPMLSEREGDVLRLIARGLSNAEIAGELFVTVETVKTHVTSILGKLGVRDRVQAVIRAYETGFVPLD</sequence>
<evidence type="ECO:0000313" key="9">
    <source>
        <dbReference type="Proteomes" id="UP000037397"/>
    </source>
</evidence>
<dbReference type="PROSITE" id="PS50110">
    <property type="entry name" value="RESPONSE_REGULATORY"/>
    <property type="match status" value="1"/>
</dbReference>
<dbReference type="SMART" id="SM00448">
    <property type="entry name" value="REC"/>
    <property type="match status" value="1"/>
</dbReference>
<dbReference type="GO" id="GO:0000160">
    <property type="term" value="P:phosphorelay signal transduction system"/>
    <property type="evidence" value="ECO:0007669"/>
    <property type="project" value="InterPro"/>
</dbReference>
<dbReference type="InterPro" id="IPR001789">
    <property type="entry name" value="Sig_transdc_resp-reg_receiver"/>
</dbReference>
<dbReference type="STRING" id="1631356.VV01_17970"/>
<dbReference type="EMBL" id="LAIR01000002">
    <property type="protein sequence ID" value="KNX38601.1"/>
    <property type="molecule type" value="Genomic_DNA"/>
</dbReference>
<dbReference type="SUPFAM" id="SSF46894">
    <property type="entry name" value="C-terminal effector domain of the bipartite response regulators"/>
    <property type="match status" value="1"/>
</dbReference>
<name>A0A0L6CLC6_9MICO</name>
<dbReference type="CDD" id="cd06170">
    <property type="entry name" value="LuxR_C_like"/>
    <property type="match status" value="1"/>
</dbReference>
<dbReference type="PANTHER" id="PTHR43214:SF24">
    <property type="entry name" value="TRANSCRIPTIONAL REGULATORY PROTEIN NARL-RELATED"/>
    <property type="match status" value="1"/>
</dbReference>
<dbReference type="PROSITE" id="PS00622">
    <property type="entry name" value="HTH_LUXR_1"/>
    <property type="match status" value="1"/>
</dbReference>
<dbReference type="PROSITE" id="PS50043">
    <property type="entry name" value="HTH_LUXR_2"/>
    <property type="match status" value="1"/>
</dbReference>
<dbReference type="RefSeq" id="WP_050671083.1">
    <property type="nucleotide sequence ID" value="NZ_LAIR01000002.1"/>
</dbReference>
<dbReference type="InterPro" id="IPR016032">
    <property type="entry name" value="Sig_transdc_resp-reg_C-effctor"/>
</dbReference>
<feature type="domain" description="Response regulatory" evidence="7">
    <location>
        <begin position="8"/>
        <end position="124"/>
    </location>
</feature>
<dbReference type="GO" id="GO:0003677">
    <property type="term" value="F:DNA binding"/>
    <property type="evidence" value="ECO:0007669"/>
    <property type="project" value="UniProtKB-KW"/>
</dbReference>
<dbReference type="Gene3D" id="3.40.50.2300">
    <property type="match status" value="1"/>
</dbReference>
<dbReference type="InterPro" id="IPR000792">
    <property type="entry name" value="Tscrpt_reg_LuxR_C"/>
</dbReference>
<dbReference type="InterPro" id="IPR058245">
    <property type="entry name" value="NreC/VraR/RcsB-like_REC"/>
</dbReference>
<keyword evidence="9" id="KW-1185">Reference proteome</keyword>
<dbReference type="GO" id="GO:0006355">
    <property type="term" value="P:regulation of DNA-templated transcription"/>
    <property type="evidence" value="ECO:0007669"/>
    <property type="project" value="InterPro"/>
</dbReference>
<feature type="domain" description="HTH luxR-type" evidence="6">
    <location>
        <begin position="148"/>
        <end position="213"/>
    </location>
</feature>
<evidence type="ECO:0000256" key="4">
    <source>
        <dbReference type="ARBA" id="ARBA00023163"/>
    </source>
</evidence>
<organism evidence="8 9">
    <name type="scientific">Luteipulveratus halotolerans</name>
    <dbReference type="NCBI Taxonomy" id="1631356"/>
    <lineage>
        <taxon>Bacteria</taxon>
        <taxon>Bacillati</taxon>
        <taxon>Actinomycetota</taxon>
        <taxon>Actinomycetes</taxon>
        <taxon>Micrococcales</taxon>
        <taxon>Dermacoccaceae</taxon>
        <taxon>Luteipulveratus</taxon>
    </lineage>
</organism>
<feature type="modified residue" description="4-aspartylphosphate" evidence="5">
    <location>
        <position position="59"/>
    </location>
</feature>
<dbReference type="PATRIC" id="fig|1631356.3.peg.3580"/>
<dbReference type="PRINTS" id="PR00038">
    <property type="entry name" value="HTHLUXR"/>
</dbReference>
<keyword evidence="4" id="KW-0804">Transcription</keyword>
<protein>
    <submittedName>
        <fullName evidence="8">LuxR family transcriptional regulator</fullName>
    </submittedName>
</protein>
<accession>A0A0L6CLC6</accession>
<keyword evidence="1 5" id="KW-0597">Phosphoprotein</keyword>
<evidence type="ECO:0000256" key="1">
    <source>
        <dbReference type="ARBA" id="ARBA00022553"/>
    </source>
</evidence>
<dbReference type="Pfam" id="PF00196">
    <property type="entry name" value="GerE"/>
    <property type="match status" value="1"/>
</dbReference>
<comment type="caution">
    <text evidence="8">The sequence shown here is derived from an EMBL/GenBank/DDBJ whole genome shotgun (WGS) entry which is preliminary data.</text>
</comment>
<dbReference type="Proteomes" id="UP000037397">
    <property type="component" value="Unassembled WGS sequence"/>
</dbReference>
<reference evidence="9" key="1">
    <citation type="submission" date="2015-03" db="EMBL/GenBank/DDBJ databases">
        <title>Luteipulveratus halotolerans sp. nov., a novel actinobacterium (Dermacoccaceae) from Sarawak, Malaysia.</title>
        <authorList>
            <person name="Juboi H."/>
            <person name="Basik A."/>
            <person name="Shamsul S.S."/>
            <person name="Arnold P."/>
            <person name="Schmitt E.K."/>
            <person name="Sanglier J.-J."/>
            <person name="Yeo T."/>
        </authorList>
    </citation>
    <scope>NUCLEOTIDE SEQUENCE [LARGE SCALE GENOMIC DNA]</scope>
    <source>
        <strain evidence="9">C296001</strain>
    </source>
</reference>
<evidence type="ECO:0000259" key="7">
    <source>
        <dbReference type="PROSITE" id="PS50110"/>
    </source>
</evidence>
<dbReference type="SUPFAM" id="SSF52172">
    <property type="entry name" value="CheY-like"/>
    <property type="match status" value="1"/>
</dbReference>
<evidence type="ECO:0000259" key="6">
    <source>
        <dbReference type="PROSITE" id="PS50043"/>
    </source>
</evidence>
<evidence type="ECO:0000256" key="2">
    <source>
        <dbReference type="ARBA" id="ARBA00023015"/>
    </source>
</evidence>
<dbReference type="InterPro" id="IPR039420">
    <property type="entry name" value="WalR-like"/>
</dbReference>
<dbReference type="AlphaFoldDB" id="A0A0L6CLC6"/>
<evidence type="ECO:0000256" key="3">
    <source>
        <dbReference type="ARBA" id="ARBA00023125"/>
    </source>
</evidence>
<dbReference type="SMART" id="SM00421">
    <property type="entry name" value="HTH_LUXR"/>
    <property type="match status" value="1"/>
</dbReference>
<evidence type="ECO:0000256" key="5">
    <source>
        <dbReference type="PROSITE-ProRule" id="PRU00169"/>
    </source>
</evidence>
<keyword evidence="2" id="KW-0805">Transcription regulation</keyword>
<dbReference type="PANTHER" id="PTHR43214">
    <property type="entry name" value="TWO-COMPONENT RESPONSE REGULATOR"/>
    <property type="match status" value="1"/>
</dbReference>
<dbReference type="InterPro" id="IPR011006">
    <property type="entry name" value="CheY-like_superfamily"/>
</dbReference>
<evidence type="ECO:0000313" key="8">
    <source>
        <dbReference type="EMBL" id="KNX38601.1"/>
    </source>
</evidence>
<gene>
    <name evidence="8" type="ORF">VV01_17970</name>
</gene>
<keyword evidence="3" id="KW-0238">DNA-binding</keyword>
<proteinExistence type="predicted"/>
<dbReference type="CDD" id="cd17535">
    <property type="entry name" value="REC_NarL-like"/>
    <property type="match status" value="1"/>
</dbReference>